<sequence>MHVITGDSGRYLFLLNVARQPAGRTVSVNWIHPKLATATGGHADQGPSSKEMEGILDYSGSRIQHGLVHGRASNMFSFNYLINASRRVGDTGIS</sequence>
<dbReference type="Gramene" id="TVU17706">
    <property type="protein sequence ID" value="TVU17706"/>
    <property type="gene ID" value="EJB05_33757"/>
</dbReference>
<name>A0A5J9U261_9POAL</name>
<evidence type="ECO:0000313" key="1">
    <source>
        <dbReference type="EMBL" id="TVU17706.1"/>
    </source>
</evidence>
<gene>
    <name evidence="1" type="ORF">EJB05_33757</name>
</gene>
<dbReference type="AlphaFoldDB" id="A0A5J9U261"/>
<comment type="caution">
    <text evidence="1">The sequence shown here is derived from an EMBL/GenBank/DDBJ whole genome shotgun (WGS) entry which is preliminary data.</text>
</comment>
<feature type="non-terminal residue" evidence="1">
    <location>
        <position position="1"/>
    </location>
</feature>
<organism evidence="1 2">
    <name type="scientific">Eragrostis curvula</name>
    <name type="common">weeping love grass</name>
    <dbReference type="NCBI Taxonomy" id="38414"/>
    <lineage>
        <taxon>Eukaryota</taxon>
        <taxon>Viridiplantae</taxon>
        <taxon>Streptophyta</taxon>
        <taxon>Embryophyta</taxon>
        <taxon>Tracheophyta</taxon>
        <taxon>Spermatophyta</taxon>
        <taxon>Magnoliopsida</taxon>
        <taxon>Liliopsida</taxon>
        <taxon>Poales</taxon>
        <taxon>Poaceae</taxon>
        <taxon>PACMAD clade</taxon>
        <taxon>Chloridoideae</taxon>
        <taxon>Eragrostideae</taxon>
        <taxon>Eragrostidinae</taxon>
        <taxon>Eragrostis</taxon>
    </lineage>
</organism>
<evidence type="ECO:0000313" key="2">
    <source>
        <dbReference type="Proteomes" id="UP000324897"/>
    </source>
</evidence>
<dbReference type="EMBL" id="RWGY01000029">
    <property type="protein sequence ID" value="TVU17706.1"/>
    <property type="molecule type" value="Genomic_DNA"/>
</dbReference>
<reference evidence="1 2" key="1">
    <citation type="journal article" date="2019" name="Sci. Rep.">
        <title>A high-quality genome of Eragrostis curvula grass provides insights into Poaceae evolution and supports new strategies to enhance forage quality.</title>
        <authorList>
            <person name="Carballo J."/>
            <person name="Santos B.A.C.M."/>
            <person name="Zappacosta D."/>
            <person name="Garbus I."/>
            <person name="Selva J.P."/>
            <person name="Gallo C.A."/>
            <person name="Diaz A."/>
            <person name="Albertini E."/>
            <person name="Caccamo M."/>
            <person name="Echenique V."/>
        </authorList>
    </citation>
    <scope>NUCLEOTIDE SEQUENCE [LARGE SCALE GENOMIC DNA]</scope>
    <source>
        <strain evidence="2">cv. Victoria</strain>
        <tissue evidence="1">Leaf</tissue>
    </source>
</reference>
<keyword evidence="2" id="KW-1185">Reference proteome</keyword>
<dbReference type="Proteomes" id="UP000324897">
    <property type="component" value="Chromosome 7"/>
</dbReference>
<proteinExistence type="predicted"/>
<protein>
    <submittedName>
        <fullName evidence="1">Uncharacterized protein</fullName>
    </submittedName>
</protein>
<accession>A0A5J9U261</accession>